<keyword evidence="7 9" id="KW-0005">Acetoin biosynthesis</keyword>
<dbReference type="PIRSF" id="PIRSF001332">
    <property type="entry name" value="Acetolac_decarb"/>
    <property type="match status" value="1"/>
</dbReference>
<comment type="caution">
    <text evidence="10">The sequence shown here is derived from an EMBL/GenBank/DDBJ whole genome shotgun (WGS) entry which is preliminary data.</text>
</comment>
<comment type="catalytic activity">
    <reaction evidence="1 9">
        <text>(2S)-2-acetolactate + H(+) = (R)-acetoin + CO2</text>
        <dbReference type="Rhea" id="RHEA:21580"/>
        <dbReference type="ChEBI" id="CHEBI:15378"/>
        <dbReference type="ChEBI" id="CHEBI:15686"/>
        <dbReference type="ChEBI" id="CHEBI:16526"/>
        <dbReference type="ChEBI" id="CHEBI:58476"/>
        <dbReference type="EC" id="4.1.1.5"/>
    </reaction>
</comment>
<dbReference type="Gene3D" id="3.30.1330.80">
    <property type="entry name" value="Hypothetical protein, similar to alpha- acetolactate decarboxylase, domain 2"/>
    <property type="match status" value="2"/>
</dbReference>
<dbReference type="PANTHER" id="PTHR35524">
    <property type="entry name" value="ALPHA-ACETOLACTATE DECARBOXYLASE"/>
    <property type="match status" value="1"/>
</dbReference>
<comment type="pathway">
    <text evidence="2 9">Polyol metabolism; (R,R)-butane-2,3-diol biosynthesis; (R,R)-butane-2,3-diol from pyruvate: step 2/3.</text>
</comment>
<evidence type="ECO:0000256" key="9">
    <source>
        <dbReference type="PIRNR" id="PIRNR001332"/>
    </source>
</evidence>
<dbReference type="EMBL" id="QUAM01000003">
    <property type="protein sequence ID" value="TPR14183.1"/>
    <property type="molecule type" value="Genomic_DNA"/>
</dbReference>
<comment type="similarity">
    <text evidence="3 9">Belongs to the alpha-acetolactate decarboxylase family.</text>
</comment>
<organism evidence="10 11">
    <name type="scientific">Apilactobacillus timberlakei</name>
    <dbReference type="NCBI Taxonomy" id="2008380"/>
    <lineage>
        <taxon>Bacteria</taxon>
        <taxon>Bacillati</taxon>
        <taxon>Bacillota</taxon>
        <taxon>Bacilli</taxon>
        <taxon>Lactobacillales</taxon>
        <taxon>Lactobacillaceae</taxon>
        <taxon>Apilactobacillus</taxon>
    </lineage>
</organism>
<evidence type="ECO:0000256" key="8">
    <source>
        <dbReference type="ARBA" id="ARBA00023239"/>
    </source>
</evidence>
<evidence type="ECO:0000313" key="11">
    <source>
        <dbReference type="Proteomes" id="UP000767392"/>
    </source>
</evidence>
<dbReference type="PANTHER" id="PTHR35524:SF1">
    <property type="entry name" value="ALPHA-ACETOLACTATE DECARBOXYLASE"/>
    <property type="match status" value="1"/>
</dbReference>
<keyword evidence="11" id="KW-1185">Reference proteome</keyword>
<evidence type="ECO:0000256" key="6">
    <source>
        <dbReference type="ARBA" id="ARBA00022793"/>
    </source>
</evidence>
<evidence type="ECO:0000256" key="2">
    <source>
        <dbReference type="ARBA" id="ARBA00005170"/>
    </source>
</evidence>
<dbReference type="CDD" id="cd17299">
    <property type="entry name" value="acetolactate_decarboxylase"/>
    <property type="match status" value="1"/>
</dbReference>
<dbReference type="GO" id="GO:0047605">
    <property type="term" value="F:acetolactate decarboxylase activity"/>
    <property type="evidence" value="ECO:0007669"/>
    <property type="project" value="UniProtKB-EC"/>
</dbReference>
<accession>A0ABY2YSB9</accession>
<evidence type="ECO:0000256" key="7">
    <source>
        <dbReference type="ARBA" id="ARBA00023061"/>
    </source>
</evidence>
<keyword evidence="8 9" id="KW-0456">Lyase</keyword>
<name>A0ABY2YSB9_9LACO</name>
<dbReference type="RefSeq" id="WP_105987910.1">
    <property type="nucleotide sequence ID" value="NZ_POST01000003.1"/>
</dbReference>
<protein>
    <recommendedName>
        <fullName evidence="5 9">Alpha-acetolactate decarboxylase</fullName>
        <ecNumber evidence="4 9">4.1.1.5</ecNumber>
    </recommendedName>
</protein>
<proteinExistence type="inferred from homology"/>
<evidence type="ECO:0000256" key="3">
    <source>
        <dbReference type="ARBA" id="ARBA00007106"/>
    </source>
</evidence>
<dbReference type="SUPFAM" id="SSF117856">
    <property type="entry name" value="AF0104/ALDC/Ptd012-like"/>
    <property type="match status" value="1"/>
</dbReference>
<gene>
    <name evidence="10" type="primary">budA</name>
    <name evidence="10" type="ORF">DY048_04350</name>
</gene>
<sequence length="237" mass="26111">MNKTNTLYQYGTLALLVPGLFKGTLKLSELLKHGDTGIGTGDGLDGELVIKDGIPYQIDGHGSVNKLDGDFTVPFADVHFADYKKLFDVESTMTPDKLEEKVMGIKDWQNTFFSIKLHGTFDEIKTRSINRQSKPYPNLVSCAHKQHEFSGENVTGTVMGYYSPQLFNGSAVGGFHLHFIADDLSMGGHLLDFSTSKGEVSAQVLDQLEQKLPVDDEEFMKHDFSKDDIAGAIGEAE</sequence>
<dbReference type="Pfam" id="PF03306">
    <property type="entry name" value="AAL_decarboxy"/>
    <property type="match status" value="1"/>
</dbReference>
<dbReference type="EC" id="4.1.1.5" evidence="4 9"/>
<evidence type="ECO:0000256" key="1">
    <source>
        <dbReference type="ARBA" id="ARBA00001784"/>
    </source>
</evidence>
<dbReference type="NCBIfam" id="TIGR01252">
    <property type="entry name" value="acetolac_decarb"/>
    <property type="match status" value="1"/>
</dbReference>
<dbReference type="Proteomes" id="UP000767392">
    <property type="component" value="Unassembled WGS sequence"/>
</dbReference>
<evidence type="ECO:0000256" key="4">
    <source>
        <dbReference type="ARBA" id="ARBA00013204"/>
    </source>
</evidence>
<dbReference type="InterPro" id="IPR005128">
    <property type="entry name" value="Acetolactate_a_deCO2ase"/>
</dbReference>
<reference evidence="10 11" key="1">
    <citation type="submission" date="2018-08" db="EMBL/GenBank/DDBJ databases">
        <title>Comparative genomics of wild bee and flower associated Lactobacillus reveals potential adaptation to the bee host.</title>
        <authorList>
            <person name="Vuong H.Q."/>
            <person name="Mcfrederick Q.S."/>
        </authorList>
    </citation>
    <scope>NUCLEOTIDE SEQUENCE [LARGE SCALE GENOMIC DNA]</scope>
    <source>
        <strain evidence="10 11">HV_04</strain>
    </source>
</reference>
<keyword evidence="6 9" id="KW-0210">Decarboxylase</keyword>
<evidence type="ECO:0000313" key="10">
    <source>
        <dbReference type="EMBL" id="TPR14183.1"/>
    </source>
</evidence>
<evidence type="ECO:0000256" key="5">
    <source>
        <dbReference type="ARBA" id="ARBA00020164"/>
    </source>
</evidence>